<evidence type="ECO:0000313" key="2">
    <source>
        <dbReference type="Proteomes" id="UP001152622"/>
    </source>
</evidence>
<name>A0A9Q1G5V6_SYNKA</name>
<proteinExistence type="predicted"/>
<dbReference type="EMBL" id="JAINUF010000002">
    <property type="protein sequence ID" value="KAJ8375776.1"/>
    <property type="molecule type" value="Genomic_DNA"/>
</dbReference>
<evidence type="ECO:0000313" key="1">
    <source>
        <dbReference type="EMBL" id="KAJ8375776.1"/>
    </source>
</evidence>
<gene>
    <name evidence="1" type="ORF">SKAU_G00063560</name>
</gene>
<organism evidence="1 2">
    <name type="scientific">Synaphobranchus kaupii</name>
    <name type="common">Kaup's arrowtooth eel</name>
    <dbReference type="NCBI Taxonomy" id="118154"/>
    <lineage>
        <taxon>Eukaryota</taxon>
        <taxon>Metazoa</taxon>
        <taxon>Chordata</taxon>
        <taxon>Craniata</taxon>
        <taxon>Vertebrata</taxon>
        <taxon>Euteleostomi</taxon>
        <taxon>Actinopterygii</taxon>
        <taxon>Neopterygii</taxon>
        <taxon>Teleostei</taxon>
        <taxon>Anguilliformes</taxon>
        <taxon>Synaphobranchidae</taxon>
        <taxon>Synaphobranchus</taxon>
    </lineage>
</organism>
<accession>A0A9Q1G5V6</accession>
<dbReference type="AlphaFoldDB" id="A0A9Q1G5V6"/>
<sequence>MENIKSKKIKGDKLASDRLGPFKVIRLEGKSADLESDKQTIRQISTDNLTKFIQPHKRVPSQTTTDTSFPTLAGINRICPTLPMCLCHYRLFAVS</sequence>
<protein>
    <submittedName>
        <fullName evidence="1">Uncharacterized protein</fullName>
    </submittedName>
</protein>
<reference evidence="1" key="1">
    <citation type="journal article" date="2023" name="Science">
        <title>Genome structures resolve the early diversification of teleost fishes.</title>
        <authorList>
            <person name="Parey E."/>
            <person name="Louis A."/>
            <person name="Montfort J."/>
            <person name="Bouchez O."/>
            <person name="Roques C."/>
            <person name="Iampietro C."/>
            <person name="Lluch J."/>
            <person name="Castinel A."/>
            <person name="Donnadieu C."/>
            <person name="Desvignes T."/>
            <person name="Floi Bucao C."/>
            <person name="Jouanno E."/>
            <person name="Wen M."/>
            <person name="Mejri S."/>
            <person name="Dirks R."/>
            <person name="Jansen H."/>
            <person name="Henkel C."/>
            <person name="Chen W.J."/>
            <person name="Zahm M."/>
            <person name="Cabau C."/>
            <person name="Klopp C."/>
            <person name="Thompson A.W."/>
            <person name="Robinson-Rechavi M."/>
            <person name="Braasch I."/>
            <person name="Lecointre G."/>
            <person name="Bobe J."/>
            <person name="Postlethwait J.H."/>
            <person name="Berthelot C."/>
            <person name="Roest Crollius H."/>
            <person name="Guiguen Y."/>
        </authorList>
    </citation>
    <scope>NUCLEOTIDE SEQUENCE</scope>
    <source>
        <strain evidence="1">WJC10195</strain>
    </source>
</reference>
<dbReference type="Proteomes" id="UP001152622">
    <property type="component" value="Chromosome 2"/>
</dbReference>
<keyword evidence="2" id="KW-1185">Reference proteome</keyword>
<comment type="caution">
    <text evidence="1">The sequence shown here is derived from an EMBL/GenBank/DDBJ whole genome shotgun (WGS) entry which is preliminary data.</text>
</comment>